<dbReference type="Gene3D" id="3.40.630.30">
    <property type="match status" value="1"/>
</dbReference>
<dbReference type="RefSeq" id="WP_146594903.1">
    <property type="nucleotide sequence ID" value="NZ_SJPT01000004.1"/>
</dbReference>
<keyword evidence="2" id="KW-0808">Transferase</keyword>
<dbReference type="GO" id="GO:0016747">
    <property type="term" value="F:acyltransferase activity, transferring groups other than amino-acyl groups"/>
    <property type="evidence" value="ECO:0007669"/>
    <property type="project" value="InterPro"/>
</dbReference>
<comment type="caution">
    <text evidence="2">The sequence shown here is derived from an EMBL/GenBank/DDBJ whole genome shotgun (WGS) entry which is preliminary data.</text>
</comment>
<dbReference type="InterPro" id="IPR016181">
    <property type="entry name" value="Acyl_CoA_acyltransferase"/>
</dbReference>
<keyword evidence="3" id="KW-1185">Reference proteome</keyword>
<gene>
    <name evidence="2" type="ORF">Pla52o_26620</name>
</gene>
<dbReference type="EMBL" id="SJPT01000004">
    <property type="protein sequence ID" value="TWU23127.1"/>
    <property type="molecule type" value="Genomic_DNA"/>
</dbReference>
<accession>A0A5C6CHA3</accession>
<name>A0A5C6CHA3_9BACT</name>
<organism evidence="2 3">
    <name type="scientific">Novipirellula galeiformis</name>
    <dbReference type="NCBI Taxonomy" id="2528004"/>
    <lineage>
        <taxon>Bacteria</taxon>
        <taxon>Pseudomonadati</taxon>
        <taxon>Planctomycetota</taxon>
        <taxon>Planctomycetia</taxon>
        <taxon>Pirellulales</taxon>
        <taxon>Pirellulaceae</taxon>
        <taxon>Novipirellula</taxon>
    </lineage>
</organism>
<feature type="domain" description="N-acetyltransferase" evidence="1">
    <location>
        <begin position="286"/>
        <end position="358"/>
    </location>
</feature>
<dbReference type="SUPFAM" id="SSF55729">
    <property type="entry name" value="Acyl-CoA N-acyltransferases (Nat)"/>
    <property type="match status" value="1"/>
</dbReference>
<dbReference type="OrthoDB" id="214696at2"/>
<protein>
    <submittedName>
        <fullName evidence="2">Acetyltransferase (GNAT) family protein</fullName>
    </submittedName>
</protein>
<dbReference type="Proteomes" id="UP000316304">
    <property type="component" value="Unassembled WGS sequence"/>
</dbReference>
<reference evidence="2 3" key="1">
    <citation type="submission" date="2019-02" db="EMBL/GenBank/DDBJ databases">
        <title>Deep-cultivation of Planctomycetes and their phenomic and genomic characterization uncovers novel biology.</title>
        <authorList>
            <person name="Wiegand S."/>
            <person name="Jogler M."/>
            <person name="Boedeker C."/>
            <person name="Pinto D."/>
            <person name="Vollmers J."/>
            <person name="Rivas-Marin E."/>
            <person name="Kohn T."/>
            <person name="Peeters S.H."/>
            <person name="Heuer A."/>
            <person name="Rast P."/>
            <person name="Oberbeckmann S."/>
            <person name="Bunk B."/>
            <person name="Jeske O."/>
            <person name="Meyerdierks A."/>
            <person name="Storesund J.E."/>
            <person name="Kallscheuer N."/>
            <person name="Luecker S."/>
            <person name="Lage O.M."/>
            <person name="Pohl T."/>
            <person name="Merkel B.J."/>
            <person name="Hornburger P."/>
            <person name="Mueller R.-W."/>
            <person name="Bruemmer F."/>
            <person name="Labrenz M."/>
            <person name="Spormann A.M."/>
            <person name="Op Den Camp H."/>
            <person name="Overmann J."/>
            <person name="Amann R."/>
            <person name="Jetten M.S.M."/>
            <person name="Mascher T."/>
            <person name="Medema M.H."/>
            <person name="Devos D.P."/>
            <person name="Kaster A.-K."/>
            <person name="Ovreas L."/>
            <person name="Rohde M."/>
            <person name="Galperin M.Y."/>
            <person name="Jogler C."/>
        </authorList>
    </citation>
    <scope>NUCLEOTIDE SEQUENCE [LARGE SCALE GENOMIC DNA]</scope>
    <source>
        <strain evidence="2 3">Pla52o</strain>
    </source>
</reference>
<dbReference type="InterPro" id="IPR000182">
    <property type="entry name" value="GNAT_dom"/>
</dbReference>
<evidence type="ECO:0000259" key="1">
    <source>
        <dbReference type="Pfam" id="PF00583"/>
    </source>
</evidence>
<evidence type="ECO:0000313" key="2">
    <source>
        <dbReference type="EMBL" id="TWU23127.1"/>
    </source>
</evidence>
<evidence type="ECO:0000313" key="3">
    <source>
        <dbReference type="Proteomes" id="UP000316304"/>
    </source>
</evidence>
<proteinExistence type="predicted"/>
<sequence>MKSIRCQLAELQDLPAILPDLLKDLSIGRAQIVVDQIRGLLDDGNQDCVLVVAAYDAQNATEKPLAAAVATHPPAKKGAISGTGKQTSTASSHDSATLLHAGWVTDVSEASRPLIISAIKKQLDETLSKRGVHFVQWSSDQSSLSEIGEAWFEGLGFDWVADLQYMTQSLAEAPPVTAEQRLTLTPIDWHSETSLRAFSDLVEQTYAETLDCPVLLNYRSTEQTIAGYQTTASFAPECWFTVSRTPLPNLPATAPQKNIAGTTETAATATAADEGIGVVILGRHRPPTASGAPPAPAESHEVVELVYMGLVPSARGEHLGQDLMSAVTKIAEGLHANRLILAVDQQNYFASELYEQFGLRAMLEESVWVKSL</sequence>
<dbReference type="AlphaFoldDB" id="A0A5C6CHA3"/>
<dbReference type="Pfam" id="PF00583">
    <property type="entry name" value="Acetyltransf_1"/>
    <property type="match status" value="1"/>
</dbReference>